<feature type="non-terminal residue" evidence="1">
    <location>
        <position position="1"/>
    </location>
</feature>
<dbReference type="EMBL" id="LAZR01005639">
    <property type="protein sequence ID" value="KKM98299.1"/>
    <property type="molecule type" value="Genomic_DNA"/>
</dbReference>
<gene>
    <name evidence="1" type="ORF">LCGC14_1159400</name>
</gene>
<name>A0A0F9LT50_9ZZZZ</name>
<reference evidence="1" key="1">
    <citation type="journal article" date="2015" name="Nature">
        <title>Complex archaea that bridge the gap between prokaryotes and eukaryotes.</title>
        <authorList>
            <person name="Spang A."/>
            <person name="Saw J.H."/>
            <person name="Jorgensen S.L."/>
            <person name="Zaremba-Niedzwiedzka K."/>
            <person name="Martijn J."/>
            <person name="Lind A.E."/>
            <person name="van Eijk R."/>
            <person name="Schleper C."/>
            <person name="Guy L."/>
            <person name="Ettema T.J."/>
        </authorList>
    </citation>
    <scope>NUCLEOTIDE SEQUENCE</scope>
</reference>
<dbReference type="AlphaFoldDB" id="A0A0F9LT50"/>
<evidence type="ECO:0000313" key="1">
    <source>
        <dbReference type="EMBL" id="KKM98299.1"/>
    </source>
</evidence>
<organism evidence="1">
    <name type="scientific">marine sediment metagenome</name>
    <dbReference type="NCBI Taxonomy" id="412755"/>
    <lineage>
        <taxon>unclassified sequences</taxon>
        <taxon>metagenomes</taxon>
        <taxon>ecological metagenomes</taxon>
    </lineage>
</organism>
<protein>
    <submittedName>
        <fullName evidence="1">Uncharacterized protein</fullName>
    </submittedName>
</protein>
<comment type="caution">
    <text evidence="1">The sequence shown here is derived from an EMBL/GenBank/DDBJ whole genome shotgun (WGS) entry which is preliminary data.</text>
</comment>
<proteinExistence type="predicted"/>
<sequence>ALDVIKDGSLVGGGIEVPTVGRRVHWQSFYNMCKGIIEPIVGRGGFVNERCGQHFHVLAGYFKKNVHHRISELEQPLPEIVLANFHQLNRRYELSMFWIMSGGENIENLTRWSRFRQSIYQYSALRNKMERIQKELATNIACMGGTSQNGKYASVAYHFCDFTPTGDVETFHIENRIADGCLSPAVITAWAMLCYAMVMKAVRLSQYGVMEVGDQEFTNQTKEAMPHLIDGGRRGWDGSRHADTSGIGTSIPFLRETSRELVQLLKPELYNMGPAFNILMDLAERPCSIRRSEGDSWDKIEDDLYGPYAKEESQHDYVSEEEVRELIDLAGIVECDDVCTWVEEVAANLGQNLQQVEGTVESLLSSRRYRWSEAIGSLITT</sequence>
<accession>A0A0F9LT50</accession>